<proteinExistence type="predicted"/>
<dbReference type="Gene3D" id="1.10.10.10">
    <property type="entry name" value="Winged helix-like DNA-binding domain superfamily/Winged helix DNA-binding domain"/>
    <property type="match status" value="1"/>
</dbReference>
<gene>
    <name evidence="3" type="ORF">NGM29_06025</name>
</gene>
<dbReference type="GeneID" id="73289585"/>
<dbReference type="InterPro" id="IPR036390">
    <property type="entry name" value="WH_DNA-bd_sf"/>
</dbReference>
<dbReference type="AlphaFoldDB" id="A0A9E7SVU4"/>
<dbReference type="InterPro" id="IPR057527">
    <property type="entry name" value="HVO_A0261-like_N"/>
</dbReference>
<dbReference type="InterPro" id="IPR013561">
    <property type="entry name" value="FilR1_middle_dom"/>
</dbReference>
<reference evidence="3" key="1">
    <citation type="submission" date="2022-06" db="EMBL/GenBank/DDBJ databases">
        <title>Diverse halophilic archaea isolated from saline environments.</title>
        <authorList>
            <person name="Cui H.-L."/>
        </authorList>
    </citation>
    <scope>NUCLEOTIDE SEQUENCE</scope>
    <source>
        <strain evidence="3">WLHS1</strain>
    </source>
</reference>
<dbReference type="EMBL" id="CP100355">
    <property type="protein sequence ID" value="UTF54820.1"/>
    <property type="molecule type" value="Genomic_DNA"/>
</dbReference>
<dbReference type="Proteomes" id="UP001056855">
    <property type="component" value="Chromosome"/>
</dbReference>
<dbReference type="SUPFAM" id="SSF46785">
    <property type="entry name" value="Winged helix' DNA-binding domain"/>
    <property type="match status" value="1"/>
</dbReference>
<dbReference type="Pfam" id="PF25213">
    <property type="entry name" value="HVO_A0261_N"/>
    <property type="match status" value="1"/>
</dbReference>
<evidence type="ECO:0000259" key="1">
    <source>
        <dbReference type="Pfam" id="PF08350"/>
    </source>
</evidence>
<protein>
    <submittedName>
        <fullName evidence="3">Uncharacterized protein</fullName>
    </submittedName>
</protein>
<sequence length="265" mass="29408">MNERLEDIEFFARSRNRVAVLEALVDRPHTRRSLQLETGASRVTISRIVADLQERGWIRWTDGGYRTTPTGRAVASALIELCETLDVAALLAPLAPSLPPEFLTIDVKHFRDAEVGVPTKTDPLAAARTAAELMDQCDEVRILAHAVTSDTVASQIRAAEKHGQRSAVVLSEATLESMRGDPTMHTQLDRLLDLEEVAMYRYDGTIPVSMGIYDDETVGIGTIDQSAYPNAFLVSTDETVLEWARETFDEIRRGSEVIRSADLRL</sequence>
<feature type="domain" description="HVO-A0261-like N-terminal" evidence="2">
    <location>
        <begin position="6"/>
        <end position="88"/>
    </location>
</feature>
<accession>A0A9E7SVU4</accession>
<evidence type="ECO:0000313" key="4">
    <source>
        <dbReference type="Proteomes" id="UP001056855"/>
    </source>
</evidence>
<evidence type="ECO:0000259" key="2">
    <source>
        <dbReference type="Pfam" id="PF25213"/>
    </source>
</evidence>
<dbReference type="RefSeq" id="WP_254159533.1">
    <property type="nucleotide sequence ID" value="NZ_CP100355.1"/>
</dbReference>
<organism evidence="3 4">
    <name type="scientific">Natronosalvus rutilus</name>
    <dbReference type="NCBI Taxonomy" id="2953753"/>
    <lineage>
        <taxon>Archaea</taxon>
        <taxon>Methanobacteriati</taxon>
        <taxon>Methanobacteriota</taxon>
        <taxon>Stenosarchaea group</taxon>
        <taxon>Halobacteria</taxon>
        <taxon>Halobacteriales</taxon>
        <taxon>Natrialbaceae</taxon>
        <taxon>Natronosalvus</taxon>
    </lineage>
</organism>
<dbReference type="KEGG" id="sawl:NGM29_06025"/>
<dbReference type="Pfam" id="PF08350">
    <property type="entry name" value="FilR1_middle"/>
    <property type="match status" value="1"/>
</dbReference>
<keyword evidence="4" id="KW-1185">Reference proteome</keyword>
<dbReference type="InterPro" id="IPR036388">
    <property type="entry name" value="WH-like_DNA-bd_sf"/>
</dbReference>
<name>A0A9E7SVU4_9EURY</name>
<feature type="domain" description="Methanogenesis regulatory protein FilR1 middle" evidence="1">
    <location>
        <begin position="125"/>
        <end position="253"/>
    </location>
</feature>
<evidence type="ECO:0000313" key="3">
    <source>
        <dbReference type="EMBL" id="UTF54820.1"/>
    </source>
</evidence>